<evidence type="ECO:0000259" key="14">
    <source>
        <dbReference type="PROSITE" id="PS50112"/>
    </source>
</evidence>
<evidence type="ECO:0000313" key="16">
    <source>
        <dbReference type="EMBL" id="KAK9677455.1"/>
    </source>
</evidence>
<dbReference type="Pfam" id="PF08446">
    <property type="entry name" value="PAS_2"/>
    <property type="match status" value="1"/>
</dbReference>
<dbReference type="GO" id="GO:0006355">
    <property type="term" value="P:regulation of DNA-templated transcription"/>
    <property type="evidence" value="ECO:0007669"/>
    <property type="project" value="InterPro"/>
</dbReference>
<evidence type="ECO:0000256" key="6">
    <source>
        <dbReference type="ARBA" id="ARBA00023015"/>
    </source>
</evidence>
<dbReference type="Pfam" id="PF00989">
    <property type="entry name" value="PAS"/>
    <property type="match status" value="2"/>
</dbReference>
<evidence type="ECO:0000256" key="8">
    <source>
        <dbReference type="ARBA" id="ARBA00023170"/>
    </source>
</evidence>
<dbReference type="PANTHER" id="PTHR47876:SF3">
    <property type="entry name" value="PHYTOCHROME 1"/>
    <property type="match status" value="1"/>
</dbReference>
<dbReference type="PROSITE" id="PS50113">
    <property type="entry name" value="PAC"/>
    <property type="match status" value="1"/>
</dbReference>
<comment type="function">
    <text evidence="1">Regulatory photoreceptor which exists in two forms that are reversibly interconvertible by light: the Pr form that absorbs maximally in the red region of the spectrum and the Pfr form that absorbs maximally in the far-red region. Photoconversion of Pr to Pfr induces an array of morphogenic responses, whereas reconversion of Pfr to Pr cancels the induction of those responses. Pfr controls the expression of a number of nuclear genes including those encoding the small subunit of ribulose-bisphosphate carboxylase, chlorophyll A/B binding protein, protochlorophyllide reductase, rRNA, etc. It also controls the expression of its own gene(s) in a negative feedback fashion.</text>
</comment>
<comment type="caution">
    <text evidence="16">The sequence shown here is derived from an EMBL/GenBank/DDBJ whole genome shotgun (WGS) entry which is preliminary data.</text>
</comment>
<dbReference type="Gene3D" id="3.30.450.20">
    <property type="entry name" value="PAS domain"/>
    <property type="match status" value="3"/>
</dbReference>
<protein>
    <recommendedName>
        <fullName evidence="9">Phytochrome</fullName>
    </recommendedName>
</protein>
<evidence type="ECO:0000256" key="11">
    <source>
        <dbReference type="SAM" id="MobiDB-lite"/>
    </source>
</evidence>
<accession>A0AAW1HN45</accession>
<evidence type="ECO:0000259" key="15">
    <source>
        <dbReference type="PROSITE" id="PS50113"/>
    </source>
</evidence>
<dbReference type="GO" id="GO:0009584">
    <property type="term" value="P:detection of visible light"/>
    <property type="evidence" value="ECO:0007669"/>
    <property type="project" value="InterPro"/>
</dbReference>
<dbReference type="Gene3D" id="3.30.450.40">
    <property type="match status" value="1"/>
</dbReference>
<keyword evidence="3 9" id="KW-0600">Photoreceptor protein</keyword>
<feature type="compositionally biased region" description="Low complexity" evidence="11">
    <location>
        <begin position="1"/>
        <end position="17"/>
    </location>
</feature>
<feature type="domain" description="Phytochrome chromophore attachment site" evidence="12">
    <location>
        <begin position="221"/>
        <end position="389"/>
    </location>
</feature>
<dbReference type="InterPro" id="IPR001294">
    <property type="entry name" value="Phytochrome"/>
</dbReference>
<dbReference type="SUPFAM" id="SSF55874">
    <property type="entry name" value="ATPase domain of HSP90 chaperone/DNA topoisomerase II/histidine kinase"/>
    <property type="match status" value="1"/>
</dbReference>
<dbReference type="NCBIfam" id="TIGR00229">
    <property type="entry name" value="sensory_box"/>
    <property type="match status" value="1"/>
</dbReference>
<evidence type="ECO:0000256" key="9">
    <source>
        <dbReference type="PIRNR" id="PIRNR000084"/>
    </source>
</evidence>
<comment type="PTM">
    <text evidence="10">Contains one covalently linked phytochromobilin chromophore.</text>
</comment>
<dbReference type="InterPro" id="IPR016132">
    <property type="entry name" value="Phyto_chromo_attachment"/>
</dbReference>
<keyword evidence="7 9" id="KW-0804">Transcription</keyword>
<dbReference type="AlphaFoldDB" id="A0AAW1HN45"/>
<comment type="similarity">
    <text evidence="2 9">Belongs to the phytochrome family.</text>
</comment>
<keyword evidence="6 9" id="KW-0805">Transcription regulation</keyword>
<dbReference type="Gene3D" id="3.30.565.10">
    <property type="entry name" value="Histidine kinase-like ATPase, C-terminal domain"/>
    <property type="match status" value="1"/>
</dbReference>
<dbReference type="PRINTS" id="PR01033">
    <property type="entry name" value="PHYTOCHROME"/>
</dbReference>
<dbReference type="InterPro" id="IPR013767">
    <property type="entry name" value="PAS_fold"/>
</dbReference>
<dbReference type="GO" id="GO:0009585">
    <property type="term" value="P:red, far-red light phototransduction"/>
    <property type="evidence" value="ECO:0007669"/>
    <property type="project" value="InterPro"/>
</dbReference>
<dbReference type="SMART" id="SM00091">
    <property type="entry name" value="PAS"/>
    <property type="match status" value="2"/>
</dbReference>
<feature type="domain" description="Histidine kinase" evidence="13">
    <location>
        <begin position="905"/>
        <end position="1126"/>
    </location>
</feature>
<dbReference type="Pfam" id="PF00360">
    <property type="entry name" value="PHY"/>
    <property type="match status" value="1"/>
</dbReference>
<dbReference type="GO" id="GO:0042803">
    <property type="term" value="F:protein homodimerization activity"/>
    <property type="evidence" value="ECO:0007669"/>
    <property type="project" value="InterPro"/>
</dbReference>
<dbReference type="PROSITE" id="PS00245">
    <property type="entry name" value="PHYTOCHROME_1"/>
    <property type="match status" value="1"/>
</dbReference>
<dbReference type="Pfam" id="PF01590">
    <property type="entry name" value="GAF"/>
    <property type="match status" value="1"/>
</dbReference>
<evidence type="ECO:0000259" key="12">
    <source>
        <dbReference type="PROSITE" id="PS50046"/>
    </source>
</evidence>
<proteinExistence type="inferred from homology"/>
<dbReference type="SUPFAM" id="SSF55781">
    <property type="entry name" value="GAF domain-like"/>
    <property type="match status" value="2"/>
</dbReference>
<feature type="domain" description="PAC" evidence="15">
    <location>
        <begin position="694"/>
        <end position="750"/>
    </location>
</feature>
<reference evidence="16 17" key="1">
    <citation type="submission" date="2024-03" db="EMBL/GenBank/DDBJ databases">
        <title>WGS assembly of Saponaria officinalis var. Norfolk2.</title>
        <authorList>
            <person name="Jenkins J."/>
            <person name="Shu S."/>
            <person name="Grimwood J."/>
            <person name="Barry K."/>
            <person name="Goodstein D."/>
            <person name="Schmutz J."/>
            <person name="Leebens-Mack J."/>
            <person name="Osbourn A."/>
        </authorList>
    </citation>
    <scope>NUCLEOTIDE SEQUENCE [LARGE SCALE GENOMIC DNA]</scope>
    <source>
        <strain evidence="17">cv. Norfolk2</strain>
        <strain evidence="16">JIC</strain>
        <tissue evidence="16">Leaf</tissue>
    </source>
</reference>
<dbReference type="EMBL" id="JBDFQZ010000011">
    <property type="protein sequence ID" value="KAK9677455.1"/>
    <property type="molecule type" value="Genomic_DNA"/>
</dbReference>
<dbReference type="SMART" id="SM00065">
    <property type="entry name" value="GAF"/>
    <property type="match status" value="1"/>
</dbReference>
<evidence type="ECO:0000256" key="4">
    <source>
        <dbReference type="ARBA" id="ARBA00022606"/>
    </source>
</evidence>
<keyword evidence="4 9" id="KW-0716">Sensory transduction</keyword>
<dbReference type="PIRSF" id="PIRSF000084">
    <property type="entry name" value="Phytochrome"/>
    <property type="match status" value="1"/>
</dbReference>
<dbReference type="FunFam" id="3.30.450.270:FF:000001">
    <property type="entry name" value="Phytochrome"/>
    <property type="match status" value="1"/>
</dbReference>
<keyword evidence="17" id="KW-1185">Reference proteome</keyword>
<dbReference type="SUPFAM" id="SSF55785">
    <property type="entry name" value="PYP-like sensor domain (PAS domain)"/>
    <property type="match status" value="3"/>
</dbReference>
<dbReference type="EMBL" id="JBDFQZ010000011">
    <property type="protein sequence ID" value="KAK9677458.1"/>
    <property type="molecule type" value="Genomic_DNA"/>
</dbReference>
<evidence type="ECO:0000256" key="5">
    <source>
        <dbReference type="ARBA" id="ARBA00022991"/>
    </source>
</evidence>
<dbReference type="InterPro" id="IPR000014">
    <property type="entry name" value="PAS"/>
</dbReference>
<dbReference type="GO" id="GO:0017006">
    <property type="term" value="P:protein-tetrapyrrole linkage"/>
    <property type="evidence" value="ECO:0007669"/>
    <property type="project" value="InterPro"/>
</dbReference>
<feature type="domain" description="PAS" evidence="14">
    <location>
        <begin position="621"/>
        <end position="691"/>
    </location>
</feature>
<evidence type="ECO:0000313" key="17">
    <source>
        <dbReference type="Proteomes" id="UP001443914"/>
    </source>
</evidence>
<dbReference type="InterPro" id="IPR036890">
    <property type="entry name" value="HATPase_C_sf"/>
</dbReference>
<feature type="region of interest" description="Disordered" evidence="11">
    <location>
        <begin position="1"/>
        <end position="23"/>
    </location>
</feature>
<dbReference type="InterPro" id="IPR043150">
    <property type="entry name" value="Phytochrome_PHY_sf"/>
</dbReference>
<dbReference type="PROSITE" id="PS50109">
    <property type="entry name" value="HIS_KIN"/>
    <property type="match status" value="1"/>
</dbReference>
<dbReference type="Gene3D" id="3.30.450.270">
    <property type="match status" value="1"/>
</dbReference>
<dbReference type="PROSITE" id="PS50046">
    <property type="entry name" value="PHYTOCHROME_2"/>
    <property type="match status" value="1"/>
</dbReference>
<dbReference type="CDD" id="cd00130">
    <property type="entry name" value="PAS"/>
    <property type="match status" value="2"/>
</dbReference>
<feature type="binding site" description="covalent" evidence="10">
    <location>
        <position position="326"/>
    </location>
    <ligand>
        <name>phytochromobilin</name>
        <dbReference type="ChEBI" id="CHEBI:189064"/>
    </ligand>
</feature>
<evidence type="ECO:0000259" key="13">
    <source>
        <dbReference type="PROSITE" id="PS50109"/>
    </source>
</evidence>
<dbReference type="InterPro" id="IPR000700">
    <property type="entry name" value="PAS-assoc_C"/>
</dbReference>
<evidence type="ECO:0000256" key="10">
    <source>
        <dbReference type="PIRSR" id="PIRSR000084-50"/>
    </source>
</evidence>
<dbReference type="InterPro" id="IPR029016">
    <property type="entry name" value="GAF-like_dom_sf"/>
</dbReference>
<sequence length="1128" mass="125705">MSSRSTDKTSTSRNSSVRSRHDANVVTQVPIDAQLASDFEESKRVFDYSSSVDFNLSASTSNVVVPSSTVSSYLQKVQRGGLIQSFGCLIAIDETSFRVIAYSENAAEMLDLTSHTVPNIEQQEALTLGTDVRTLFTFSGASALLKAVNYPEVNLLNPILVHSKNSGKPFYAILHRIEVGLVVDLETVNLAETVAGASGALMSYKLAAKAISKLQSVPSRNIPLLCDVLVKEVSELTGYDRVMVYKFHDDEHGEVIAETHSPSLDSYLGLHYPATDIPQASRFLFLKNKVRMICDCLSPPVKVIQAEKLAQPLSLGGSTLRAPHGCHAQYMANMGSIASLVMAVTINDEEDEVTDQRKMRKLWGLVVCHHTRSRFVPYPLRYACEFLVQVFGIQINKEVELAAQVREKHILKIQSMLCDMLMRESPIAILTQSPNVMDLVKCDGAALLYQNKLWLLGITPENDQIKSISQWLFDYHGNSKGLITDSLKEAGYPGALELGDAVCGMAAIRISSDEILFWFRSHAAKEIKWGGAKHDPMDNDDQRNMHPRLSFQAFLEVVKWRSLPWEDMEMDSIHSLELILRKCMQDSATKHSKTMLDESKVIVNVPEVNDPLRSALKVELFTSEVIRLIETAAVPIFSVDVAGAINGWNSKVAELTGVPVEQVVGLPLVNVVVEETVEVVKNMHSSALRGIEEKNVEIRLKTFGLHDKRNYIVLVVNACCSRDADGNVTGVCFVGQDVTEEKRIMDQITQLQGNYSGIMRNPCHLIPPIFLIDDQGVCLEWNDAMAKLSGFSRESAVGRMLIGEVFTTGDNGCQVKDYDTLLRLRIFISKMIDGEESDKVLFEFFDHRKKCVDALLCGSPRFNAEGRITGVLCFLHLPSPELQHSIYIQKVSEKAAASTLKKLTYFREQVRGPVKGMAFTRSLLESSELSQKQKELLATRTLCEDQLMKIVDDTDIPSIEEGYMETSSDVFNFMTVLDAVMSQVMLLSRESQVQVVHDFPSDLTAVCLCGDNVRLQQVLSDFLTIAVRFTPVFSGSVVKFAVNPRREHLGSKMQIFHVEFRITHPSPGVPEHLIREMFHRSPGMSREGLGLYISHKLVKLMNGTVQYLRGENTSSFVVVLEFPLAQDD</sequence>
<gene>
    <name evidence="16" type="ORF">RND81_11G144200</name>
</gene>
<dbReference type="GO" id="GO:0009881">
    <property type="term" value="F:photoreceptor activity"/>
    <property type="evidence" value="ECO:0007669"/>
    <property type="project" value="UniProtKB-KW"/>
</dbReference>
<evidence type="ECO:0000256" key="7">
    <source>
        <dbReference type="ARBA" id="ARBA00023163"/>
    </source>
</evidence>
<evidence type="ECO:0000256" key="2">
    <source>
        <dbReference type="ARBA" id="ARBA00008235"/>
    </source>
</evidence>
<dbReference type="Pfam" id="PF02518">
    <property type="entry name" value="HATPase_c"/>
    <property type="match status" value="1"/>
</dbReference>
<dbReference type="InterPro" id="IPR005467">
    <property type="entry name" value="His_kinase_dom"/>
</dbReference>
<dbReference type="InterPro" id="IPR013515">
    <property type="entry name" value="Phytochrome_cen-reg"/>
</dbReference>
<dbReference type="InterPro" id="IPR013516">
    <property type="entry name" value="Phyto_chromo_BS"/>
</dbReference>
<dbReference type="InterPro" id="IPR013654">
    <property type="entry name" value="PAS_2"/>
</dbReference>
<organism evidence="16 17">
    <name type="scientific">Saponaria officinalis</name>
    <name type="common">Common soapwort</name>
    <name type="synonym">Lychnis saponaria</name>
    <dbReference type="NCBI Taxonomy" id="3572"/>
    <lineage>
        <taxon>Eukaryota</taxon>
        <taxon>Viridiplantae</taxon>
        <taxon>Streptophyta</taxon>
        <taxon>Embryophyta</taxon>
        <taxon>Tracheophyta</taxon>
        <taxon>Spermatophyta</taxon>
        <taxon>Magnoliopsida</taxon>
        <taxon>eudicotyledons</taxon>
        <taxon>Gunneridae</taxon>
        <taxon>Pentapetalae</taxon>
        <taxon>Caryophyllales</taxon>
        <taxon>Caryophyllaceae</taxon>
        <taxon>Caryophylleae</taxon>
        <taxon>Saponaria</taxon>
    </lineage>
</organism>
<dbReference type="InterPro" id="IPR035965">
    <property type="entry name" value="PAS-like_dom_sf"/>
</dbReference>
<evidence type="ECO:0000256" key="3">
    <source>
        <dbReference type="ARBA" id="ARBA00022543"/>
    </source>
</evidence>
<dbReference type="InterPro" id="IPR012129">
    <property type="entry name" value="Phytochrome_A-E"/>
</dbReference>
<evidence type="ECO:0000256" key="1">
    <source>
        <dbReference type="ARBA" id="ARBA00002479"/>
    </source>
</evidence>
<dbReference type="SMART" id="SM00387">
    <property type="entry name" value="HATPase_c"/>
    <property type="match status" value="1"/>
</dbReference>
<dbReference type="PANTHER" id="PTHR47876">
    <property type="entry name" value="OS08G0260000 PROTEIN"/>
    <property type="match status" value="1"/>
</dbReference>
<keyword evidence="5 9" id="KW-0157">Chromophore</keyword>
<name>A0AAW1HN45_SAPOF</name>
<feature type="domain" description="PAS" evidence="14">
    <location>
        <begin position="768"/>
        <end position="806"/>
    </location>
</feature>
<dbReference type="PROSITE" id="PS50112">
    <property type="entry name" value="PAS"/>
    <property type="match status" value="2"/>
</dbReference>
<dbReference type="Proteomes" id="UP001443914">
    <property type="component" value="Unassembled WGS sequence"/>
</dbReference>
<dbReference type="InterPro" id="IPR003018">
    <property type="entry name" value="GAF"/>
</dbReference>
<dbReference type="EMBL" id="JBDFQZ010000011">
    <property type="protein sequence ID" value="KAK9677457.1"/>
    <property type="molecule type" value="Genomic_DNA"/>
</dbReference>
<dbReference type="InterPro" id="IPR003594">
    <property type="entry name" value="HATPase_dom"/>
</dbReference>
<keyword evidence="8 9" id="KW-0675">Receptor</keyword>